<dbReference type="EMBL" id="JACIBV010000001">
    <property type="protein sequence ID" value="MBB3724450.1"/>
    <property type="molecule type" value="Genomic_DNA"/>
</dbReference>
<keyword evidence="3" id="KW-1185">Reference proteome</keyword>
<evidence type="ECO:0000313" key="3">
    <source>
        <dbReference type="Proteomes" id="UP000579945"/>
    </source>
</evidence>
<evidence type="ECO:0000256" key="1">
    <source>
        <dbReference type="SAM" id="MobiDB-lite"/>
    </source>
</evidence>
<feature type="region of interest" description="Disordered" evidence="1">
    <location>
        <begin position="981"/>
        <end position="1024"/>
    </location>
</feature>
<dbReference type="Proteomes" id="UP000579945">
    <property type="component" value="Unassembled WGS sequence"/>
</dbReference>
<sequence>MASEGIFRFITVRPAKAAVTTTGLTILSETSGLFQRLSSAAAEGADRKRLREIARNYSESDDSSTPADRLLDLGPLRTWFYEHQGDQLASAGLDRLVQEAYGMSLADMVASDEYAGTRARLTDRLLTTILLGDETDAGEQDLLDAKLLGLVARLAGRPPTDAATPAPAGSYTREVSTQDSQESLGEMIAGTPAMLPRFFATVREEPAPVEPPSAKTHTQDEARAWLASLEHARRDLLRQIMGGRHLVYSRLTAPVEENGDMARGDVQDADRAGDTSPDAPLDGGAVQPRLSAEGVALLSDEARAVLDRLGLRAGEVMPFQAITLIEAEMHHASGQISDIAATGLIAFDGGEIDVQRFREALSDTRRITAPPPVPQHSEAGVADLLVVRQKIKAYELGELAHVENVMAGETRERGTRRLTQIEEITETETEVETEKEKDLQSTQRNELQNEAEKHVKSQLDIEAGLQVSGSFGPAVSFTSSLKAGYSTTTEESQRKASSFSQEVTQRTVEKVRERVRTLVRRRTLEEFEENNRHGFANTTAKHNRGIYRWMNKVYDAQVFNYGQRLMFDFVVPEPAAYLLYGLVENPPQDSELVKPTAPTVAGFPLRPSHIGPGTYGDLVAKYRVVNAPAMPAAIRTTTFFEKQDGATLGNYGRAGKIEVPEGYSASAVTVQATHLFDPSGPHAFQIVVGGQIFNFMDSWGAQSASIFTKEKELSVSISVVSFSWAVGIDVHSVLTSEAHSRWQHQAFDAIMAAYQQQLAEYNERKAQRELQRSSQQFGRNPLINRRVERDELKKWVIMMLAKKPDLNLDSFQPPLTPGEVIEPVLHLTNANANGKFIRFLENAFEWQNMLYVFYPHMWGRRARWISALNITDSDPDFAAFLRAGAARVQVPVRPGFESAVAYFVHTGNIWEGNDVPRVDDGLYVPIIDEITANLGKIEGGVPYPANSKPWEVVVPTDLVLVQDVSEVPPLRDALRPATTVTLESGADGRMPSELETGAPASLDAGPASSDKTRTTAGDGVVGDG</sequence>
<accession>A0A7W5V3S4</accession>
<protein>
    <submittedName>
        <fullName evidence="2">Uncharacterized protein</fullName>
    </submittedName>
</protein>
<evidence type="ECO:0000313" key="2">
    <source>
        <dbReference type="EMBL" id="MBB3724450.1"/>
    </source>
</evidence>
<name>A0A7W5V3S4_9ACTN</name>
<gene>
    <name evidence="2" type="ORF">FHR33_000310</name>
</gene>
<reference evidence="2 3" key="1">
    <citation type="submission" date="2020-08" db="EMBL/GenBank/DDBJ databases">
        <title>Sequencing the genomes of 1000 actinobacteria strains.</title>
        <authorList>
            <person name="Klenk H.-P."/>
        </authorList>
    </citation>
    <scope>NUCLEOTIDE SEQUENCE [LARGE SCALE GENOMIC DNA]</scope>
    <source>
        <strain evidence="2 3">DSM 44320</strain>
    </source>
</reference>
<dbReference type="AlphaFoldDB" id="A0A7W5V3S4"/>
<comment type="caution">
    <text evidence="2">The sequence shown here is derived from an EMBL/GenBank/DDBJ whole genome shotgun (WGS) entry which is preliminary data.</text>
</comment>
<feature type="compositionally biased region" description="Basic and acidic residues" evidence="1">
    <location>
        <begin position="260"/>
        <end position="273"/>
    </location>
</feature>
<dbReference type="GeneID" id="95386961"/>
<organism evidence="2 3">
    <name type="scientific">Nonomuraea dietziae</name>
    <dbReference type="NCBI Taxonomy" id="65515"/>
    <lineage>
        <taxon>Bacteria</taxon>
        <taxon>Bacillati</taxon>
        <taxon>Actinomycetota</taxon>
        <taxon>Actinomycetes</taxon>
        <taxon>Streptosporangiales</taxon>
        <taxon>Streptosporangiaceae</taxon>
        <taxon>Nonomuraea</taxon>
    </lineage>
</organism>
<feature type="region of interest" description="Disordered" evidence="1">
    <location>
        <begin position="258"/>
        <end position="286"/>
    </location>
</feature>
<feature type="region of interest" description="Disordered" evidence="1">
    <location>
        <begin position="409"/>
        <end position="453"/>
    </location>
</feature>
<proteinExistence type="predicted"/>
<dbReference type="RefSeq" id="WP_183642439.1">
    <property type="nucleotide sequence ID" value="NZ_JACIBV010000001.1"/>
</dbReference>